<dbReference type="PANTHER" id="PTHR43163">
    <property type="entry name" value="DIPEPTIDE TRANSPORT SYSTEM PERMEASE PROTEIN DPPB-RELATED"/>
    <property type="match status" value="1"/>
</dbReference>
<feature type="transmembrane region" description="Helical" evidence="7">
    <location>
        <begin position="299"/>
        <end position="322"/>
    </location>
</feature>
<evidence type="ECO:0000313" key="10">
    <source>
        <dbReference type="Proteomes" id="UP000464314"/>
    </source>
</evidence>
<feature type="transmembrane region" description="Helical" evidence="7">
    <location>
        <begin position="156"/>
        <end position="176"/>
    </location>
</feature>
<evidence type="ECO:0000256" key="5">
    <source>
        <dbReference type="ARBA" id="ARBA00022989"/>
    </source>
</evidence>
<evidence type="ECO:0000256" key="2">
    <source>
        <dbReference type="ARBA" id="ARBA00022448"/>
    </source>
</evidence>
<evidence type="ECO:0000256" key="1">
    <source>
        <dbReference type="ARBA" id="ARBA00004651"/>
    </source>
</evidence>
<reference evidence="9 10" key="1">
    <citation type="submission" date="2020-01" db="EMBL/GenBank/DDBJ databases">
        <title>Genome analysis of Anaerocolumna sp. CBA3638.</title>
        <authorList>
            <person name="Kim J."/>
            <person name="Roh S.W."/>
        </authorList>
    </citation>
    <scope>NUCLEOTIDE SEQUENCE [LARGE SCALE GENOMIC DNA]</scope>
    <source>
        <strain evidence="9 10">CBA3638</strain>
    </source>
</reference>
<evidence type="ECO:0000256" key="3">
    <source>
        <dbReference type="ARBA" id="ARBA00022475"/>
    </source>
</evidence>
<keyword evidence="2 7" id="KW-0813">Transport</keyword>
<dbReference type="GO" id="GO:0005886">
    <property type="term" value="C:plasma membrane"/>
    <property type="evidence" value="ECO:0007669"/>
    <property type="project" value="UniProtKB-SubCell"/>
</dbReference>
<sequence>MKFLKFLCSRLVTFIFVIILGMTAVFLIPRFMPSDPVEAMLGQMTSKSNSMDMAAIDAMRKTLNENFGLEGTLGEQYLGYMKRVIFTQDFGPSLTMYPVPVKDLIANSLPWTLGLLGISTIISWLIGNSIGLLAGIRKDKTYSKILEGIAICIYPIPYYIFALTLIMLFAYIFPIFPLSANFNVSGFSWENVKTIIWNSLLPALSLILTGTGWWVISMTTLSRNTNEEDFVAFARMKGLSERKVIGRYVLPNTILPQITMLALQIGTIFNGALITEILFNYPGIGSLIYRGILQADYNLIMGTITISIFAVTTTTLIVDLLYPFIDPRVRYN</sequence>
<dbReference type="KEGG" id="anr:Ana3638_09810"/>
<dbReference type="GO" id="GO:0055085">
    <property type="term" value="P:transmembrane transport"/>
    <property type="evidence" value="ECO:0007669"/>
    <property type="project" value="InterPro"/>
</dbReference>
<protein>
    <submittedName>
        <fullName evidence="9">ABC transporter permease subunit</fullName>
    </submittedName>
</protein>
<name>A0A6P1TL63_9FIRM</name>
<dbReference type="Gene3D" id="1.10.3720.10">
    <property type="entry name" value="MetI-like"/>
    <property type="match status" value="1"/>
</dbReference>
<keyword evidence="10" id="KW-1185">Reference proteome</keyword>
<dbReference type="CDD" id="cd06261">
    <property type="entry name" value="TM_PBP2"/>
    <property type="match status" value="1"/>
</dbReference>
<feature type="transmembrane region" description="Helical" evidence="7">
    <location>
        <begin position="196"/>
        <end position="216"/>
    </location>
</feature>
<evidence type="ECO:0000313" key="9">
    <source>
        <dbReference type="EMBL" id="QHQ61027.1"/>
    </source>
</evidence>
<dbReference type="PROSITE" id="PS50928">
    <property type="entry name" value="ABC_TM1"/>
    <property type="match status" value="1"/>
</dbReference>
<dbReference type="AlphaFoldDB" id="A0A6P1TL63"/>
<dbReference type="Pfam" id="PF00528">
    <property type="entry name" value="BPD_transp_1"/>
    <property type="match status" value="1"/>
</dbReference>
<dbReference type="SUPFAM" id="SSF161098">
    <property type="entry name" value="MetI-like"/>
    <property type="match status" value="1"/>
</dbReference>
<organism evidence="9 10">
    <name type="scientific">Anaerocolumna sedimenticola</name>
    <dbReference type="NCBI Taxonomy" id="2696063"/>
    <lineage>
        <taxon>Bacteria</taxon>
        <taxon>Bacillati</taxon>
        <taxon>Bacillota</taxon>
        <taxon>Clostridia</taxon>
        <taxon>Lachnospirales</taxon>
        <taxon>Lachnospiraceae</taxon>
        <taxon>Anaerocolumna</taxon>
    </lineage>
</organism>
<comment type="similarity">
    <text evidence="7">Belongs to the binding-protein-dependent transport system permease family.</text>
</comment>
<dbReference type="RefSeq" id="WP_161837855.1">
    <property type="nucleotide sequence ID" value="NZ_CP048000.1"/>
</dbReference>
<proteinExistence type="inferred from homology"/>
<dbReference type="InterPro" id="IPR000515">
    <property type="entry name" value="MetI-like"/>
</dbReference>
<keyword evidence="4 7" id="KW-0812">Transmembrane</keyword>
<dbReference type="InterPro" id="IPR035906">
    <property type="entry name" value="MetI-like_sf"/>
</dbReference>
<evidence type="ECO:0000259" key="8">
    <source>
        <dbReference type="PROSITE" id="PS50928"/>
    </source>
</evidence>
<dbReference type="EMBL" id="CP048000">
    <property type="protein sequence ID" value="QHQ61027.1"/>
    <property type="molecule type" value="Genomic_DNA"/>
</dbReference>
<keyword evidence="5 7" id="KW-1133">Transmembrane helix</keyword>
<evidence type="ECO:0000256" key="4">
    <source>
        <dbReference type="ARBA" id="ARBA00022692"/>
    </source>
</evidence>
<feature type="domain" description="ABC transmembrane type-1" evidence="8">
    <location>
        <begin position="109"/>
        <end position="322"/>
    </location>
</feature>
<dbReference type="Proteomes" id="UP000464314">
    <property type="component" value="Chromosome"/>
</dbReference>
<keyword evidence="6 7" id="KW-0472">Membrane</keyword>
<evidence type="ECO:0000256" key="6">
    <source>
        <dbReference type="ARBA" id="ARBA00023136"/>
    </source>
</evidence>
<feature type="transmembrane region" description="Helical" evidence="7">
    <location>
        <begin position="111"/>
        <end position="136"/>
    </location>
</feature>
<accession>A0A6P1TL63</accession>
<comment type="subcellular location">
    <subcellularLocation>
        <location evidence="1 7">Cell membrane</location>
        <topology evidence="1 7">Multi-pass membrane protein</topology>
    </subcellularLocation>
</comment>
<gene>
    <name evidence="9" type="ORF">Ana3638_09810</name>
</gene>
<feature type="transmembrane region" description="Helical" evidence="7">
    <location>
        <begin position="12"/>
        <end position="32"/>
    </location>
</feature>
<dbReference type="PANTHER" id="PTHR43163:SF6">
    <property type="entry name" value="DIPEPTIDE TRANSPORT SYSTEM PERMEASE PROTEIN DPPB-RELATED"/>
    <property type="match status" value="1"/>
</dbReference>
<evidence type="ECO:0000256" key="7">
    <source>
        <dbReference type="RuleBase" id="RU363032"/>
    </source>
</evidence>
<keyword evidence="3" id="KW-1003">Cell membrane</keyword>